<feature type="region of interest" description="Disordered" evidence="1">
    <location>
        <begin position="120"/>
        <end position="153"/>
    </location>
</feature>
<feature type="region of interest" description="Disordered" evidence="1">
    <location>
        <begin position="806"/>
        <end position="845"/>
    </location>
</feature>
<dbReference type="Proteomes" id="UP000053562">
    <property type="component" value="Unassembled WGS sequence"/>
</dbReference>
<feature type="compositionally biased region" description="Basic and acidic residues" evidence="1">
    <location>
        <begin position="415"/>
        <end position="461"/>
    </location>
</feature>
<protein>
    <submittedName>
        <fullName evidence="2">Uncharacterized protein</fullName>
    </submittedName>
</protein>
<feature type="compositionally biased region" description="Basic and acidic residues" evidence="1">
    <location>
        <begin position="827"/>
        <end position="840"/>
    </location>
</feature>
<organism evidence="2 3">
    <name type="scientific">Plasmodium vivax India VII</name>
    <dbReference type="NCBI Taxonomy" id="1077284"/>
    <lineage>
        <taxon>Eukaryota</taxon>
        <taxon>Sar</taxon>
        <taxon>Alveolata</taxon>
        <taxon>Apicomplexa</taxon>
        <taxon>Aconoidasida</taxon>
        <taxon>Haemosporida</taxon>
        <taxon>Plasmodiidae</taxon>
        <taxon>Plasmodium</taxon>
        <taxon>Plasmodium (Plasmodium)</taxon>
    </lineage>
</organism>
<feature type="compositionally biased region" description="Basic and acidic residues" evidence="1">
    <location>
        <begin position="860"/>
        <end position="887"/>
    </location>
</feature>
<sequence>MFYLYNKFTSASTRSHEEKKDNIVDAAKNATARAAENVTKGRSNERDKKEEEDDLFWALEENERHDKGEEKESDVFLADEKISARCFASEISKPGGDTWWDGNPTWGAVVPLEVEAGTHLGHPSEHQQNGSKTDQTKENAQQGGPPCEEFDENGDEFFKIDQDNFSSFTFAVSCAAEWKGEKESLEHSNDEAQIKDSANGQQMENPFSDGYPFYGSSDHVKINQSLPPRAPLESGNLDQTVEGCPPREEVAAFEEFISNENLTRYFNKGEECEEENEEGIKFEAKVCTHIQERDKNEKCIFKEESVLHTLLEGGPIAIDGEGECPLGIVADGGVSCERGSGGESRNTVSCSRGDGEGVEVGFHNGAEMDFQNGAEEDNSNEPPMFKPVMPDDEESEWNFFQGVHFPQEWQSATHEGAHSGERSDGRSGDCSDGRSGERSGGRSGDCSDARNGDCSDTRNGDSNHWPLDIPICPQSSEDKFEVNFCSNEFPGVANTNGQEEEGRDTCFDNKRLEKVSEELEETPNGNLPIENASHVDSEREEVPPKVEGQNGREIRSENLFDEEQTCAVEQSGVAEKWDEEKLIQISTFQGRSFEMDNAKKPFDVFFFPDDAEDEVASISEKHRRETFFFENEEKVEAVSVERSNDGKAASVGEEVLLAEEAEGGGEDDFSLFQSEELVRVVEAENEGGASLLENKQTMEVVVDAVNMVDMVNLLDVVEGDGGASAKERSFFDRKETYETEEVAEESKGETPLNVYSFETVDLKSENPNELAKNSTCIKLEELTGGKEVGEILCEMGEDAEGIAVQREEQGEEEKGAKGDEPNIEDTNESKGDSHFSGKEVEEMETVEVVGQTKKKFYPHQGEEDSGNDHELDEHSKCLEEDPGDDAKHMLGENLIKEDGEELNSVLFPNISNEQFVREKDNGTENKLEGLLSVPTNMMQKGNFFFEEHEREMLPTPSRDTNPVRANDVEEKNKWEEGSQRECVETVEKSPNYAHLWNEFYEKEADQSVDWHEQMIKQNGTDVKLRLADQENFEANLNDKREKKKKKKIKKSRMLCEKPFEYHSGSLKYLKALKELPPLDFLKCKDLRPFLRLFNIVLKAVRMFRFNEDYMYVLAGDETGCVYVKLEVKHEKFCQEDETFMLANCCASVEGGHVFLEINEYGDIFSLKYNPIGTVNKSVNFSDSKFVSLSACGI</sequence>
<accession>A0A0J9SHN1</accession>
<dbReference type="OrthoDB" id="372613at2759"/>
<feature type="region of interest" description="Disordered" evidence="1">
    <location>
        <begin position="32"/>
        <end position="54"/>
    </location>
</feature>
<dbReference type="InterPro" id="IPR012340">
    <property type="entry name" value="NA-bd_OB-fold"/>
</dbReference>
<feature type="region of interest" description="Disordered" evidence="1">
    <location>
        <begin position="857"/>
        <end position="887"/>
    </location>
</feature>
<feature type="region of interest" description="Disordered" evidence="1">
    <location>
        <begin position="517"/>
        <end position="553"/>
    </location>
</feature>
<gene>
    <name evidence="2" type="ORF">PVIIG_04989</name>
</gene>
<feature type="compositionally biased region" description="Polar residues" evidence="1">
    <location>
        <begin position="126"/>
        <end position="142"/>
    </location>
</feature>
<reference evidence="2 3" key="1">
    <citation type="submission" date="2011-08" db="EMBL/GenBank/DDBJ databases">
        <title>The Genome Sequence of Plasmodium vivax India VII.</title>
        <authorList>
            <consortium name="The Broad Institute Genome Sequencing Platform"/>
            <consortium name="The Broad Institute Genome Sequencing Center for Infectious Disease"/>
            <person name="Neafsey D."/>
            <person name="Carlton J."/>
            <person name="Barnwell J."/>
            <person name="Collins W."/>
            <person name="Escalante A."/>
            <person name="Mullikin J."/>
            <person name="Saul A."/>
            <person name="Guigo R."/>
            <person name="Camara F."/>
            <person name="Young S.K."/>
            <person name="Zeng Q."/>
            <person name="Gargeya S."/>
            <person name="Fitzgerald M."/>
            <person name="Haas B."/>
            <person name="Abouelleil A."/>
            <person name="Alvarado L."/>
            <person name="Arachchi H.M."/>
            <person name="Berlin A."/>
            <person name="Brown A."/>
            <person name="Chapman S.B."/>
            <person name="Chen Z."/>
            <person name="Dunbar C."/>
            <person name="Freedman E."/>
            <person name="Gearin G."/>
            <person name="Gellesch M."/>
            <person name="Goldberg J."/>
            <person name="Griggs A."/>
            <person name="Gujja S."/>
            <person name="Heiman D."/>
            <person name="Howarth C."/>
            <person name="Larson L."/>
            <person name="Lui A."/>
            <person name="MacDonald P.J.P."/>
            <person name="Montmayeur A."/>
            <person name="Murphy C."/>
            <person name="Neiman D."/>
            <person name="Pearson M."/>
            <person name="Priest M."/>
            <person name="Roberts A."/>
            <person name="Saif S."/>
            <person name="Shea T."/>
            <person name="Shenoy N."/>
            <person name="Sisk P."/>
            <person name="Stolte C."/>
            <person name="Sykes S."/>
            <person name="Wortman J."/>
            <person name="Nusbaum C."/>
            <person name="Birren B."/>
        </authorList>
    </citation>
    <scope>NUCLEOTIDE SEQUENCE [LARGE SCALE GENOMIC DNA]</scope>
    <source>
        <strain evidence="2 3">India VII</strain>
    </source>
</reference>
<dbReference type="EMBL" id="KQ234209">
    <property type="protein sequence ID" value="KMZ82101.1"/>
    <property type="molecule type" value="Genomic_DNA"/>
</dbReference>
<feature type="region of interest" description="Disordered" evidence="1">
    <location>
        <begin position="337"/>
        <end position="356"/>
    </location>
</feature>
<dbReference type="AlphaFoldDB" id="A0A0J9SHN1"/>
<name>A0A0J9SHN1_PLAVI</name>
<evidence type="ECO:0000313" key="2">
    <source>
        <dbReference type="EMBL" id="KMZ82101.1"/>
    </source>
</evidence>
<feature type="compositionally biased region" description="Basic and acidic residues" evidence="1">
    <location>
        <begin position="806"/>
        <end position="820"/>
    </location>
</feature>
<dbReference type="SUPFAM" id="SSF50249">
    <property type="entry name" value="Nucleic acid-binding proteins"/>
    <property type="match status" value="1"/>
</dbReference>
<feature type="compositionally biased region" description="Basic and acidic residues" evidence="1">
    <location>
        <begin position="533"/>
        <end position="553"/>
    </location>
</feature>
<evidence type="ECO:0000313" key="3">
    <source>
        <dbReference type="Proteomes" id="UP000053562"/>
    </source>
</evidence>
<feature type="region of interest" description="Disordered" evidence="1">
    <location>
        <begin position="412"/>
        <end position="473"/>
    </location>
</feature>
<proteinExistence type="predicted"/>
<evidence type="ECO:0000256" key="1">
    <source>
        <dbReference type="SAM" id="MobiDB-lite"/>
    </source>
</evidence>
<feature type="region of interest" description="Disordered" evidence="1">
    <location>
        <begin position="370"/>
        <end position="391"/>
    </location>
</feature>